<proteinExistence type="inferred from homology"/>
<reference evidence="3 4" key="1">
    <citation type="journal article" date="2013" name="BMC Genomics">
        <title>The genome and transcriptome of the pine saprophyte Ophiostoma piceae, and a comparison with the bark beetle-associated pine pathogen Grosmannia clavigera.</title>
        <authorList>
            <person name="Haridas S."/>
            <person name="Wang Y."/>
            <person name="Lim L."/>
            <person name="Massoumi Alamouti S."/>
            <person name="Jackman S."/>
            <person name="Docking R."/>
            <person name="Robertson G."/>
            <person name="Birol I."/>
            <person name="Bohlmann J."/>
            <person name="Breuil C."/>
        </authorList>
    </citation>
    <scope>NUCLEOTIDE SEQUENCE [LARGE SCALE GENOMIC DNA]</scope>
    <source>
        <strain evidence="3 4">UAMH 11346</strain>
    </source>
</reference>
<keyword evidence="3" id="KW-0489">Methyltransferase</keyword>
<evidence type="ECO:0000256" key="2">
    <source>
        <dbReference type="SAM" id="SignalP"/>
    </source>
</evidence>
<dbReference type="CDD" id="cd02440">
    <property type="entry name" value="AdoMet_MTases"/>
    <property type="match status" value="1"/>
</dbReference>
<dbReference type="eggNOG" id="ENOG502S6PS">
    <property type="taxonomic scope" value="Eukaryota"/>
</dbReference>
<organism evidence="3 4">
    <name type="scientific">Ophiostoma piceae (strain UAMH 11346)</name>
    <name type="common">Sap stain fungus</name>
    <dbReference type="NCBI Taxonomy" id="1262450"/>
    <lineage>
        <taxon>Eukaryota</taxon>
        <taxon>Fungi</taxon>
        <taxon>Dikarya</taxon>
        <taxon>Ascomycota</taxon>
        <taxon>Pezizomycotina</taxon>
        <taxon>Sordariomycetes</taxon>
        <taxon>Sordariomycetidae</taxon>
        <taxon>Ophiostomatales</taxon>
        <taxon>Ophiostomataceae</taxon>
        <taxon>Ophiostoma</taxon>
    </lineage>
</organism>
<dbReference type="EMBL" id="KE148152">
    <property type="protein sequence ID" value="EPE06650.1"/>
    <property type="molecule type" value="Genomic_DNA"/>
</dbReference>
<evidence type="ECO:0000313" key="3">
    <source>
        <dbReference type="EMBL" id="EPE06650.1"/>
    </source>
</evidence>
<dbReference type="PANTHER" id="PTHR43591">
    <property type="entry name" value="METHYLTRANSFERASE"/>
    <property type="match status" value="1"/>
</dbReference>
<dbReference type="InterPro" id="IPR029063">
    <property type="entry name" value="SAM-dependent_MTases_sf"/>
</dbReference>
<keyword evidence="3" id="KW-0808">Transferase</keyword>
<dbReference type="GO" id="GO:0008168">
    <property type="term" value="F:methyltransferase activity"/>
    <property type="evidence" value="ECO:0007669"/>
    <property type="project" value="UniProtKB-KW"/>
</dbReference>
<keyword evidence="2" id="KW-0732">Signal</keyword>
<dbReference type="AlphaFoldDB" id="S3D0A1"/>
<dbReference type="OrthoDB" id="2013972at2759"/>
<dbReference type="OMA" id="MKHAMLL"/>
<dbReference type="STRING" id="1262450.S3D0A1"/>
<dbReference type="Gene3D" id="3.40.50.150">
    <property type="entry name" value="Vaccinia Virus protein VP39"/>
    <property type="match status" value="1"/>
</dbReference>
<evidence type="ECO:0000256" key="1">
    <source>
        <dbReference type="ARBA" id="ARBA00038158"/>
    </source>
</evidence>
<dbReference type="Proteomes" id="UP000016923">
    <property type="component" value="Unassembled WGS sequence"/>
</dbReference>
<sequence length="471" mass="51332">MFSCHLLAALSPSLLFLFLPRQTASSRQTPHLIETSSGDTSHEFFSMSRPTDEAGTAPTTAPTTAAAAVPVATVASPAAPSIPTPTTDAVSASVVASATAPLATLPAVSIASPATIPETPEPAPAHEPSLTGSVASSIIEAASQPGEEDEFDPVEGYETSSSLASTSAESSIYAHTFEHGRRYHYFKNSRYPLPDDDVEQSREDMKHAMMLELTDGKLFYAPIGDNPQEILDIGTGTGIWAIECGDRFPSAHIRGMDMSPIQPVWVPPNVDFLVDDCSNEWLSKNVDLVHFRFMAMVLRDMPNVLRQCYKSLKPGGWVEMQELLGVVMCDDNTMKPDDALKYVYKLADDAFTKFGLNVKLARELGPVLRDAGFTNIQCVAKKVPIGVWARNKTLRLIGLYQKMAVADILGALAGRPFAALGIPPVEREVIIAHARKAMEDTSVHRYFTYYFWYAQKPYGYEAERPSEPASP</sequence>
<evidence type="ECO:0000313" key="4">
    <source>
        <dbReference type="Proteomes" id="UP000016923"/>
    </source>
</evidence>
<dbReference type="PANTHER" id="PTHR43591:SF10">
    <property type="entry name" value="ABC TRANSMEMBRANE TYPE-1 DOMAIN-CONTAINING PROTEIN-RELATED"/>
    <property type="match status" value="1"/>
</dbReference>
<name>S3D0A1_OPHP1</name>
<accession>S3D0A1</accession>
<feature type="signal peptide" evidence="2">
    <location>
        <begin position="1"/>
        <end position="25"/>
    </location>
</feature>
<dbReference type="VEuPathDB" id="FungiDB:F503_03077"/>
<comment type="similarity">
    <text evidence="1">Belongs to the methyltransferase superfamily. LaeA methyltransferase family.</text>
</comment>
<dbReference type="HOGENOM" id="CLU_010595_7_1_1"/>
<keyword evidence="4" id="KW-1185">Reference proteome</keyword>
<gene>
    <name evidence="3" type="ORF">F503_03077</name>
</gene>
<dbReference type="SUPFAM" id="SSF53335">
    <property type="entry name" value="S-adenosyl-L-methionine-dependent methyltransferases"/>
    <property type="match status" value="1"/>
</dbReference>
<feature type="chain" id="PRO_5004519351" evidence="2">
    <location>
        <begin position="26"/>
        <end position="471"/>
    </location>
</feature>
<dbReference type="GO" id="GO:0032259">
    <property type="term" value="P:methylation"/>
    <property type="evidence" value="ECO:0007669"/>
    <property type="project" value="UniProtKB-KW"/>
</dbReference>
<protein>
    <submittedName>
        <fullName evidence="3">Methyltransferase domain-containing protein</fullName>
    </submittedName>
</protein>
<dbReference type="Pfam" id="PF13489">
    <property type="entry name" value="Methyltransf_23"/>
    <property type="match status" value="1"/>
</dbReference>